<dbReference type="EMBL" id="LAZR01062477">
    <property type="protein sequence ID" value="KKK61432.1"/>
    <property type="molecule type" value="Genomic_DNA"/>
</dbReference>
<keyword evidence="1" id="KW-0472">Membrane</keyword>
<evidence type="ECO:0000313" key="2">
    <source>
        <dbReference type="EMBL" id="KKK61432.1"/>
    </source>
</evidence>
<keyword evidence="1" id="KW-0812">Transmembrane</keyword>
<dbReference type="AlphaFoldDB" id="A0A0F8WX79"/>
<comment type="caution">
    <text evidence="2">The sequence shown here is derived from an EMBL/GenBank/DDBJ whole genome shotgun (WGS) entry which is preliminary data.</text>
</comment>
<evidence type="ECO:0000256" key="1">
    <source>
        <dbReference type="SAM" id="Phobius"/>
    </source>
</evidence>
<proteinExistence type="predicted"/>
<feature type="transmembrane region" description="Helical" evidence="1">
    <location>
        <begin position="41"/>
        <end position="64"/>
    </location>
</feature>
<organism evidence="2">
    <name type="scientific">marine sediment metagenome</name>
    <dbReference type="NCBI Taxonomy" id="412755"/>
    <lineage>
        <taxon>unclassified sequences</taxon>
        <taxon>metagenomes</taxon>
        <taxon>ecological metagenomes</taxon>
    </lineage>
</organism>
<feature type="transmembrane region" description="Helical" evidence="1">
    <location>
        <begin position="7"/>
        <end position="29"/>
    </location>
</feature>
<sequence length="227" mass="27021">MDKKYKFQILIAIFTTIITIILSPFFSWLYGYLFNTLDPVIILYAVLSTVFSILFIFPLIKIFFVLGNKIINKYNDFFYWKEIDGLIENIEKQLKNREIYVIKKEDLAQYIEKQNKIYKKSDESTYFNYSIKISTNDCMERMVEKKILFDIPTLRVLILNEILICKICDGNIKILDLVDRVEINCEQCNQAYYIDSNGYGMSIKNDMFGTQHKIIYRLKNPNRKMSF</sequence>
<accession>A0A0F8WX79</accession>
<keyword evidence="1" id="KW-1133">Transmembrane helix</keyword>
<reference evidence="2" key="1">
    <citation type="journal article" date="2015" name="Nature">
        <title>Complex archaea that bridge the gap between prokaryotes and eukaryotes.</title>
        <authorList>
            <person name="Spang A."/>
            <person name="Saw J.H."/>
            <person name="Jorgensen S.L."/>
            <person name="Zaremba-Niedzwiedzka K."/>
            <person name="Martijn J."/>
            <person name="Lind A.E."/>
            <person name="van Eijk R."/>
            <person name="Schleper C."/>
            <person name="Guy L."/>
            <person name="Ettema T.J."/>
        </authorList>
    </citation>
    <scope>NUCLEOTIDE SEQUENCE</scope>
</reference>
<protein>
    <submittedName>
        <fullName evidence="2">Uncharacterized protein</fullName>
    </submittedName>
</protein>
<name>A0A0F8WX79_9ZZZZ</name>
<gene>
    <name evidence="2" type="ORF">LCGC14_3014390</name>
</gene>